<reference evidence="2 3" key="1">
    <citation type="submission" date="2024-09" db="EMBL/GenBank/DDBJ databases">
        <authorList>
            <person name="Sun Q."/>
            <person name="Mori K."/>
        </authorList>
    </citation>
    <scope>NUCLEOTIDE SEQUENCE [LARGE SCALE GENOMIC DNA]</scope>
    <source>
        <strain evidence="2 3">CICC 11035S</strain>
    </source>
</reference>
<comment type="caution">
    <text evidence="2">The sequence shown here is derived from an EMBL/GenBank/DDBJ whole genome shotgun (WGS) entry which is preliminary data.</text>
</comment>
<keyword evidence="1" id="KW-0812">Transmembrane</keyword>
<sequence>MRRFWIIASGILLWNLLGDAAYFMQASTDLDELARTDPVAAQAFMQMPAWAWGAYAIAVWSGTLGALLLLMRRGSAWAFFALSLAGVIVQFGWSFLDFGMLGAKGPAAAIFPLMILVIAAASVAYARRKRADGTLH</sequence>
<dbReference type="RefSeq" id="WP_267223156.1">
    <property type="nucleotide sequence ID" value="NZ_JAPCWC010000020.1"/>
</dbReference>
<organism evidence="2 3">
    <name type="scientific">Novosphingobium clariflavum</name>
    <dbReference type="NCBI Taxonomy" id="2029884"/>
    <lineage>
        <taxon>Bacteria</taxon>
        <taxon>Pseudomonadati</taxon>
        <taxon>Pseudomonadota</taxon>
        <taxon>Alphaproteobacteria</taxon>
        <taxon>Sphingomonadales</taxon>
        <taxon>Sphingomonadaceae</taxon>
        <taxon>Novosphingobium</taxon>
    </lineage>
</organism>
<keyword evidence="1" id="KW-0472">Membrane</keyword>
<keyword evidence="3" id="KW-1185">Reference proteome</keyword>
<accession>A0ABV6S751</accession>
<gene>
    <name evidence="2" type="ORF">ACFFF8_08685</name>
</gene>
<keyword evidence="1" id="KW-1133">Transmembrane helix</keyword>
<dbReference type="Proteomes" id="UP001589858">
    <property type="component" value="Unassembled WGS sequence"/>
</dbReference>
<feature type="transmembrane region" description="Helical" evidence="1">
    <location>
        <begin position="108"/>
        <end position="126"/>
    </location>
</feature>
<evidence type="ECO:0000313" key="3">
    <source>
        <dbReference type="Proteomes" id="UP001589858"/>
    </source>
</evidence>
<evidence type="ECO:0000313" key="2">
    <source>
        <dbReference type="EMBL" id="MFC0684669.1"/>
    </source>
</evidence>
<feature type="transmembrane region" description="Helical" evidence="1">
    <location>
        <begin position="77"/>
        <end position="96"/>
    </location>
</feature>
<feature type="transmembrane region" description="Helical" evidence="1">
    <location>
        <begin position="49"/>
        <end position="70"/>
    </location>
</feature>
<keyword evidence="2" id="KW-0813">Transport</keyword>
<dbReference type="EMBL" id="JBHLTM010000028">
    <property type="protein sequence ID" value="MFC0684669.1"/>
    <property type="molecule type" value="Genomic_DNA"/>
</dbReference>
<keyword evidence="2" id="KW-0762">Sugar transport</keyword>
<name>A0ABV6S751_9SPHN</name>
<proteinExistence type="predicted"/>
<protein>
    <submittedName>
        <fullName evidence="2">Sugar transporter</fullName>
    </submittedName>
</protein>
<evidence type="ECO:0000256" key="1">
    <source>
        <dbReference type="SAM" id="Phobius"/>
    </source>
</evidence>